<dbReference type="InterPro" id="IPR008858">
    <property type="entry name" value="TROVE_dom"/>
</dbReference>
<reference evidence="8 9" key="1">
    <citation type="submission" date="2019-10" db="EMBL/GenBank/DDBJ databases">
        <title>Whole genome shotgun sequence of Acrocarpospora pleiomorpha NBRC 16267.</title>
        <authorList>
            <person name="Ichikawa N."/>
            <person name="Kimura A."/>
            <person name="Kitahashi Y."/>
            <person name="Komaki H."/>
            <person name="Oguchi A."/>
        </authorList>
    </citation>
    <scope>NUCLEOTIDE SEQUENCE [LARGE SCALE GENOMIC DNA]</scope>
    <source>
        <strain evidence="8 9">NBRC 16267</strain>
    </source>
</reference>
<evidence type="ECO:0000313" key="8">
    <source>
        <dbReference type="EMBL" id="GES20474.1"/>
    </source>
</evidence>
<evidence type="ECO:0000313" key="9">
    <source>
        <dbReference type="Proteomes" id="UP000377595"/>
    </source>
</evidence>
<dbReference type="GO" id="GO:1990904">
    <property type="term" value="C:ribonucleoprotein complex"/>
    <property type="evidence" value="ECO:0007669"/>
    <property type="project" value="UniProtKB-KW"/>
</dbReference>
<name>A0A5M3XGS2_9ACTN</name>
<dbReference type="PANTHER" id="PTHR14202:SF0">
    <property type="entry name" value="RNA-BINDING PROTEIN RO60"/>
    <property type="match status" value="1"/>
</dbReference>
<dbReference type="Gene3D" id="3.40.50.410">
    <property type="entry name" value="von Willebrand factor, type A domain"/>
    <property type="match status" value="1"/>
</dbReference>
<dbReference type="Proteomes" id="UP000377595">
    <property type="component" value="Unassembled WGS sequence"/>
</dbReference>
<dbReference type="RefSeq" id="WP_155345521.1">
    <property type="nucleotide sequence ID" value="NZ_BAAAHM010000025.1"/>
</dbReference>
<dbReference type="GO" id="GO:0005737">
    <property type="term" value="C:cytoplasm"/>
    <property type="evidence" value="ECO:0007669"/>
    <property type="project" value="UniProtKB-SubCell"/>
</dbReference>
<dbReference type="PANTHER" id="PTHR14202">
    <property type="entry name" value="60 KDA RIBONUCLEOPROTEIN SSA/RO"/>
    <property type="match status" value="1"/>
</dbReference>
<sequence length="463" mass="50350">MSTRAIIGVETTRKEIFLLVSRALAVGHAGIPTDRFADLVRRLAMTDDAWLARLTGWMARHGTLRRLRLAVVAELVHARLEAGTTGARKTVDRALLRADEPGELLAYWIRRYGRASPKPIKRGVADATVRLYDELALAVYDSPGAAMRFADVLGLTHPAPVGDKQAMVFGHAVDRRRNLVEGVPEGLPLLRARRTLYWIPAHRRATLLERPEAAERLALTTMSWRTIQRWLLGEMTGPAWVAVLPSMSYQDRLAHLADFDRTGVSDEVARGVAAEFVEPASVIRSGVTPLEIYAAIRSVPASRWSRALRQAIDLSMTNVPALPGRTLVLIDRSDLMAGPAVPSLTHADVAAVFGAALALRASSADLVEFGTVTARVPVRPGRSLPETIEGFHPIGGAASPAHAVCDHLKGHDRVVILTHPDSAVETAEAVTTPGHEHIITDVSSGWFAAIPHIEMARTATWPF</sequence>
<evidence type="ECO:0000256" key="2">
    <source>
        <dbReference type="ARBA" id="ARBA00007814"/>
    </source>
</evidence>
<dbReference type="PROSITE" id="PS50988">
    <property type="entry name" value="TROVE"/>
    <property type="match status" value="1"/>
</dbReference>
<evidence type="ECO:0000256" key="5">
    <source>
        <dbReference type="ARBA" id="ARBA00022884"/>
    </source>
</evidence>
<dbReference type="EMBL" id="BLAF01000017">
    <property type="protein sequence ID" value="GES20474.1"/>
    <property type="molecule type" value="Genomic_DNA"/>
</dbReference>
<feature type="domain" description="TROVE" evidence="7">
    <location>
        <begin position="1"/>
        <end position="324"/>
    </location>
</feature>
<dbReference type="GO" id="GO:0046872">
    <property type="term" value="F:metal ion binding"/>
    <property type="evidence" value="ECO:0007669"/>
    <property type="project" value="UniProtKB-KW"/>
</dbReference>
<evidence type="ECO:0000256" key="6">
    <source>
        <dbReference type="ARBA" id="ARBA00023274"/>
    </source>
</evidence>
<evidence type="ECO:0000259" key="7">
    <source>
        <dbReference type="PROSITE" id="PS50988"/>
    </source>
</evidence>
<keyword evidence="9" id="KW-1185">Reference proteome</keyword>
<dbReference type="GO" id="GO:0003723">
    <property type="term" value="F:RNA binding"/>
    <property type="evidence" value="ECO:0007669"/>
    <property type="project" value="UniProtKB-KW"/>
</dbReference>
<keyword evidence="4" id="KW-0479">Metal-binding</keyword>
<dbReference type="OrthoDB" id="208855at2"/>
<evidence type="ECO:0000256" key="4">
    <source>
        <dbReference type="ARBA" id="ARBA00022723"/>
    </source>
</evidence>
<keyword evidence="5" id="KW-0694">RNA-binding</keyword>
<dbReference type="InterPro" id="IPR037214">
    <property type="entry name" value="TROVE_dom_sf"/>
</dbReference>
<dbReference type="InterPro" id="IPR036465">
    <property type="entry name" value="vWFA_dom_sf"/>
</dbReference>
<evidence type="ECO:0000256" key="1">
    <source>
        <dbReference type="ARBA" id="ARBA00004496"/>
    </source>
</evidence>
<accession>A0A5M3XGS2</accession>
<protein>
    <submittedName>
        <fullName evidence="8">RNA-binding protein</fullName>
    </submittedName>
</protein>
<proteinExistence type="inferred from homology"/>
<dbReference type="SUPFAM" id="SSF140864">
    <property type="entry name" value="TROVE domain-like"/>
    <property type="match status" value="1"/>
</dbReference>
<gene>
    <name evidence="8" type="ORF">Aple_033700</name>
</gene>
<comment type="subcellular location">
    <subcellularLocation>
        <location evidence="1">Cytoplasm</location>
    </subcellularLocation>
</comment>
<keyword evidence="6" id="KW-0687">Ribonucleoprotein</keyword>
<keyword evidence="3" id="KW-0963">Cytoplasm</keyword>
<evidence type="ECO:0000256" key="3">
    <source>
        <dbReference type="ARBA" id="ARBA00022490"/>
    </source>
</evidence>
<comment type="similarity">
    <text evidence="2">Belongs to the Ro 60 kDa family.</text>
</comment>
<dbReference type="AlphaFoldDB" id="A0A5M3XGS2"/>
<organism evidence="8 9">
    <name type="scientific">Acrocarpospora pleiomorpha</name>
    <dbReference type="NCBI Taxonomy" id="90975"/>
    <lineage>
        <taxon>Bacteria</taxon>
        <taxon>Bacillati</taxon>
        <taxon>Actinomycetota</taxon>
        <taxon>Actinomycetes</taxon>
        <taxon>Streptosporangiales</taxon>
        <taxon>Streptosporangiaceae</taxon>
        <taxon>Acrocarpospora</taxon>
    </lineage>
</organism>
<dbReference type="InterPro" id="IPR040322">
    <property type="entry name" value="TROVE2"/>
</dbReference>
<comment type="caution">
    <text evidence="8">The sequence shown here is derived from an EMBL/GenBank/DDBJ whole genome shotgun (WGS) entry which is preliminary data.</text>
</comment>